<name>A0A8H3R219_9GLOM</name>
<dbReference type="EMBL" id="BLAL01000285">
    <property type="protein sequence ID" value="GET00477.1"/>
    <property type="molecule type" value="Genomic_DNA"/>
</dbReference>
<sequence length="101" mass="11646">MIVRSAVTRYITQITVLIEKIFSKSSADTERDGPLVSAIADREEIRYLFNPPNNEKLGGCHKRQRRCHGPDISILIPNFTDITVLKRLRIESLSYVRFELD</sequence>
<proteinExistence type="predicted"/>
<dbReference type="AlphaFoldDB" id="A0A8H3R219"/>
<evidence type="ECO:0000313" key="2">
    <source>
        <dbReference type="Proteomes" id="UP000615446"/>
    </source>
</evidence>
<organism evidence="1 2">
    <name type="scientific">Rhizophagus clarus</name>
    <dbReference type="NCBI Taxonomy" id="94130"/>
    <lineage>
        <taxon>Eukaryota</taxon>
        <taxon>Fungi</taxon>
        <taxon>Fungi incertae sedis</taxon>
        <taxon>Mucoromycota</taxon>
        <taxon>Glomeromycotina</taxon>
        <taxon>Glomeromycetes</taxon>
        <taxon>Glomerales</taxon>
        <taxon>Glomeraceae</taxon>
        <taxon>Rhizophagus</taxon>
    </lineage>
</organism>
<gene>
    <name evidence="1" type="ORF">RCL2_002693400</name>
</gene>
<reference evidence="1" key="1">
    <citation type="submission" date="2019-10" db="EMBL/GenBank/DDBJ databases">
        <title>Conservation and host-specific expression of non-tandemly repeated heterogenous ribosome RNA gene in arbuscular mycorrhizal fungi.</title>
        <authorList>
            <person name="Maeda T."/>
            <person name="Kobayashi Y."/>
            <person name="Nakagawa T."/>
            <person name="Ezawa T."/>
            <person name="Yamaguchi K."/>
            <person name="Bino T."/>
            <person name="Nishimoto Y."/>
            <person name="Shigenobu S."/>
            <person name="Kawaguchi M."/>
        </authorList>
    </citation>
    <scope>NUCLEOTIDE SEQUENCE</scope>
    <source>
        <strain evidence="1">HR1</strain>
    </source>
</reference>
<protein>
    <submittedName>
        <fullName evidence="1">Uncharacterized protein</fullName>
    </submittedName>
</protein>
<evidence type="ECO:0000313" key="1">
    <source>
        <dbReference type="EMBL" id="GET00477.1"/>
    </source>
</evidence>
<accession>A0A8H3R219</accession>
<comment type="caution">
    <text evidence="1">The sequence shown here is derived from an EMBL/GenBank/DDBJ whole genome shotgun (WGS) entry which is preliminary data.</text>
</comment>
<dbReference type="Proteomes" id="UP000615446">
    <property type="component" value="Unassembled WGS sequence"/>
</dbReference>